<dbReference type="RefSeq" id="WP_005360608.1">
    <property type="nucleotide sequence ID" value="NZ_APVG01000065.1"/>
</dbReference>
<evidence type="ECO:0000259" key="1">
    <source>
        <dbReference type="Pfam" id="PF05899"/>
    </source>
</evidence>
<accession>N9VG52</accession>
<organism evidence="2 3">
    <name type="scientific">Aeromonas diversa CDC 2478-85</name>
    <dbReference type="NCBI Taxonomy" id="1268237"/>
    <lineage>
        <taxon>Bacteria</taxon>
        <taxon>Pseudomonadati</taxon>
        <taxon>Pseudomonadota</taxon>
        <taxon>Gammaproteobacteria</taxon>
        <taxon>Aeromonadales</taxon>
        <taxon>Aeromonadaceae</taxon>
        <taxon>Aeromonas</taxon>
    </lineage>
</organism>
<dbReference type="eggNOG" id="COG3450">
    <property type="taxonomic scope" value="Bacteria"/>
</dbReference>
<feature type="domain" description="(S)-ureidoglycine aminohydrolase cupin" evidence="1">
    <location>
        <begin position="44"/>
        <end position="115"/>
    </location>
</feature>
<dbReference type="InterPro" id="IPR014710">
    <property type="entry name" value="RmlC-like_jellyroll"/>
</dbReference>
<dbReference type="CDD" id="cd02227">
    <property type="entry name" value="cupin_TM1112-like"/>
    <property type="match status" value="1"/>
</dbReference>
<dbReference type="Proteomes" id="UP000023775">
    <property type="component" value="Unassembled WGS sequence"/>
</dbReference>
<dbReference type="OrthoDB" id="9799053at2"/>
<dbReference type="PATRIC" id="fig|1268237.3.peg.3436"/>
<dbReference type="InterPro" id="IPR011051">
    <property type="entry name" value="RmlC_Cupin_sf"/>
</dbReference>
<dbReference type="PANTHER" id="PTHR40943:SF2">
    <property type="entry name" value="(S)-UREIDOGLYCINE AMINOHYDROLASE CUPIN DOMAIN-CONTAINING PROTEIN"/>
    <property type="match status" value="1"/>
</dbReference>
<reference evidence="2 3" key="1">
    <citation type="journal article" date="2013" name="Genome Announc.">
        <title>Draft Genome Sequence of the Aeromonas diversa Type Strain.</title>
        <authorList>
            <person name="Farfan M."/>
            <person name="Spataro N."/>
            <person name="Sanglas A."/>
            <person name="Albarral V."/>
            <person name="Loren J.G."/>
            <person name="Bosch E."/>
            <person name="Fuste M.C."/>
        </authorList>
    </citation>
    <scope>NUCLEOTIDE SEQUENCE [LARGE SCALE GENOMIC DNA]</scope>
    <source>
        <strain evidence="2 3">2478-85</strain>
    </source>
</reference>
<evidence type="ECO:0000313" key="2">
    <source>
        <dbReference type="EMBL" id="ENY70603.1"/>
    </source>
</evidence>
<dbReference type="SUPFAM" id="SSF51182">
    <property type="entry name" value="RmlC-like cupins"/>
    <property type="match status" value="1"/>
</dbReference>
<dbReference type="PANTHER" id="PTHR40943">
    <property type="entry name" value="CYTOPLASMIC PROTEIN-RELATED"/>
    <property type="match status" value="1"/>
</dbReference>
<dbReference type="Gene3D" id="2.60.120.10">
    <property type="entry name" value="Jelly Rolls"/>
    <property type="match status" value="1"/>
</dbReference>
<dbReference type="InterPro" id="IPR008579">
    <property type="entry name" value="UGlyAH_Cupin_dom"/>
</dbReference>
<keyword evidence="3" id="KW-1185">Reference proteome</keyword>
<protein>
    <recommendedName>
        <fullName evidence="1">(S)-ureidoglycine aminohydrolase cupin domain-containing protein</fullName>
    </recommendedName>
</protein>
<dbReference type="Pfam" id="PF05899">
    <property type="entry name" value="Cupin_3"/>
    <property type="match status" value="1"/>
</dbReference>
<sequence length="124" mass="14147">MSSPLITDLVLFSESITPNPLYPAKERLIAGDPKQLLWNHYSDPSAQFHAGVWQGEPGAWEVRYTEHEFCHLIEGRVRLSDQEGNSMTLVAGDQFVIPAGFRGTWETLETCRKIYVIFEPREQP</sequence>
<dbReference type="AlphaFoldDB" id="N9VG52"/>
<gene>
    <name evidence="2" type="ORF">G114_17499</name>
</gene>
<comment type="caution">
    <text evidence="2">The sequence shown here is derived from an EMBL/GenBank/DDBJ whole genome shotgun (WGS) entry which is preliminary data.</text>
</comment>
<proteinExistence type="predicted"/>
<evidence type="ECO:0000313" key="3">
    <source>
        <dbReference type="Proteomes" id="UP000023775"/>
    </source>
</evidence>
<dbReference type="EMBL" id="APVG01000065">
    <property type="protein sequence ID" value="ENY70603.1"/>
    <property type="molecule type" value="Genomic_DNA"/>
</dbReference>
<name>N9VG52_9GAMM</name>